<name>A0A0P1HRP6_9RHOB</name>
<dbReference type="EMBL" id="CYSR01000030">
    <property type="protein sequence ID" value="CUI01076.1"/>
    <property type="molecule type" value="Genomic_DNA"/>
</dbReference>
<dbReference type="InterPro" id="IPR002781">
    <property type="entry name" value="TM_pro_TauE-like"/>
</dbReference>
<evidence type="ECO:0000256" key="1">
    <source>
        <dbReference type="ARBA" id="ARBA00004651"/>
    </source>
</evidence>
<keyword evidence="12" id="KW-1185">Reference proteome</keyword>
<comment type="similarity">
    <text evidence="2 8">Belongs to the 4-toluene sulfonate uptake permease (TSUP) (TC 2.A.102) family.</text>
</comment>
<evidence type="ECO:0000313" key="9">
    <source>
        <dbReference type="EMBL" id="CUI01076.1"/>
    </source>
</evidence>
<keyword evidence="6 8" id="KW-1133">Transmembrane helix</keyword>
<keyword evidence="3" id="KW-0813">Transport</keyword>
<evidence type="ECO:0000313" key="11">
    <source>
        <dbReference type="Proteomes" id="UP000051326"/>
    </source>
</evidence>
<protein>
    <recommendedName>
        <fullName evidence="8">Probable membrane transporter protein</fullName>
    </recommendedName>
</protein>
<sequence>MLEAFQAALDTPGLFWLFLTIGAAGLVRGFTGFGTAMIFVPVGAQFLPAADVVFLMVLMGVFSTITLFPQAWSTADKAEVGALAMAAAVTVPAGLWVMSQLDPLTLRWLAAAVIGVTLAAVISGWRWQGRLGWPGRFAIGGAAGVVGGMTGLTGPVIIVFYLANVRDVARVRANTIVFLAALDVVIAANLIFGGMASLKAVILACLLGVPYVITTLTGKALFDPGLEKLYRFASYSVIGLAVVSSLPVFD</sequence>
<gene>
    <name evidence="10" type="ORF">K3718_07505</name>
    <name evidence="9" type="ORF">PHA8399_03217</name>
</gene>
<organism evidence="9 11">
    <name type="scientific">Leisingera aquaemixtae</name>
    <dbReference type="NCBI Taxonomy" id="1396826"/>
    <lineage>
        <taxon>Bacteria</taxon>
        <taxon>Pseudomonadati</taxon>
        <taxon>Pseudomonadota</taxon>
        <taxon>Alphaproteobacteria</taxon>
        <taxon>Rhodobacterales</taxon>
        <taxon>Roseobacteraceae</taxon>
        <taxon>Leisingera</taxon>
    </lineage>
</organism>
<evidence type="ECO:0000256" key="6">
    <source>
        <dbReference type="ARBA" id="ARBA00022989"/>
    </source>
</evidence>
<dbReference type="AlphaFoldDB" id="A0A0P1HRP6"/>
<dbReference type="GO" id="GO:0005886">
    <property type="term" value="C:plasma membrane"/>
    <property type="evidence" value="ECO:0007669"/>
    <property type="project" value="UniProtKB-SubCell"/>
</dbReference>
<feature type="transmembrane region" description="Helical" evidence="8">
    <location>
        <begin position="15"/>
        <end position="40"/>
    </location>
</feature>
<dbReference type="STRING" id="1396826.PHA8399_03217"/>
<evidence type="ECO:0000313" key="12">
    <source>
        <dbReference type="Proteomes" id="UP001058514"/>
    </source>
</evidence>
<feature type="transmembrane region" description="Helical" evidence="8">
    <location>
        <begin position="175"/>
        <end position="195"/>
    </location>
</feature>
<comment type="subcellular location">
    <subcellularLocation>
        <location evidence="1 8">Cell membrane</location>
        <topology evidence="1 8">Multi-pass membrane protein</topology>
    </subcellularLocation>
</comment>
<dbReference type="InterPro" id="IPR052017">
    <property type="entry name" value="TSUP"/>
</dbReference>
<feature type="transmembrane region" description="Helical" evidence="8">
    <location>
        <begin position="105"/>
        <end position="125"/>
    </location>
</feature>
<evidence type="ECO:0000256" key="8">
    <source>
        <dbReference type="RuleBase" id="RU363041"/>
    </source>
</evidence>
<evidence type="ECO:0000256" key="5">
    <source>
        <dbReference type="ARBA" id="ARBA00022692"/>
    </source>
</evidence>
<dbReference type="PANTHER" id="PTHR30269:SF37">
    <property type="entry name" value="MEMBRANE TRANSPORTER PROTEIN"/>
    <property type="match status" value="1"/>
</dbReference>
<evidence type="ECO:0000256" key="4">
    <source>
        <dbReference type="ARBA" id="ARBA00022475"/>
    </source>
</evidence>
<keyword evidence="7 8" id="KW-0472">Membrane</keyword>
<dbReference type="EMBL" id="CP081051">
    <property type="protein sequence ID" value="UWQ42926.1"/>
    <property type="molecule type" value="Genomic_DNA"/>
</dbReference>
<feature type="transmembrane region" description="Helical" evidence="8">
    <location>
        <begin position="137"/>
        <end position="163"/>
    </location>
</feature>
<evidence type="ECO:0000256" key="7">
    <source>
        <dbReference type="ARBA" id="ARBA00023136"/>
    </source>
</evidence>
<accession>A0A0P1HRP6</accession>
<evidence type="ECO:0000256" key="3">
    <source>
        <dbReference type="ARBA" id="ARBA00022448"/>
    </source>
</evidence>
<dbReference type="Proteomes" id="UP001058514">
    <property type="component" value="Chromosome"/>
</dbReference>
<dbReference type="Pfam" id="PF01925">
    <property type="entry name" value="TauE"/>
    <property type="match status" value="1"/>
</dbReference>
<keyword evidence="4 8" id="KW-1003">Cell membrane</keyword>
<evidence type="ECO:0000256" key="2">
    <source>
        <dbReference type="ARBA" id="ARBA00009142"/>
    </source>
</evidence>
<evidence type="ECO:0000313" key="10">
    <source>
        <dbReference type="EMBL" id="UWQ42926.1"/>
    </source>
</evidence>
<feature type="transmembrane region" description="Helical" evidence="8">
    <location>
        <begin position="52"/>
        <end position="72"/>
    </location>
</feature>
<reference evidence="9 11" key="1">
    <citation type="submission" date="2015-09" db="EMBL/GenBank/DDBJ databases">
        <authorList>
            <consortium name="Swine Surveillance"/>
        </authorList>
    </citation>
    <scope>NUCLEOTIDE SEQUENCE [LARGE SCALE GENOMIC DNA]</scope>
    <source>
        <strain evidence="9 11">CECT 8399</strain>
    </source>
</reference>
<feature type="transmembrane region" description="Helical" evidence="8">
    <location>
        <begin position="201"/>
        <end position="222"/>
    </location>
</feature>
<dbReference type="Proteomes" id="UP000051326">
    <property type="component" value="Unassembled WGS sequence"/>
</dbReference>
<keyword evidence="5 8" id="KW-0812">Transmembrane</keyword>
<feature type="transmembrane region" description="Helical" evidence="8">
    <location>
        <begin position="78"/>
        <end position="98"/>
    </location>
</feature>
<feature type="transmembrane region" description="Helical" evidence="8">
    <location>
        <begin position="229"/>
        <end position="249"/>
    </location>
</feature>
<dbReference type="PANTHER" id="PTHR30269">
    <property type="entry name" value="TRANSMEMBRANE PROTEIN YFCA"/>
    <property type="match status" value="1"/>
</dbReference>
<reference evidence="10" key="2">
    <citation type="submission" date="2021-08" db="EMBL/GenBank/DDBJ databases">
        <authorList>
            <person name="Nwanade C."/>
            <person name="Wang M."/>
            <person name="Masoudi A."/>
            <person name="Yu Z."/>
            <person name="Liu J."/>
        </authorList>
    </citation>
    <scope>NUCLEOTIDE SEQUENCE</scope>
    <source>
        <strain evidence="10">S166</strain>
    </source>
</reference>
<dbReference type="RefSeq" id="WP_058287093.1">
    <property type="nucleotide sequence ID" value="NZ_CP081031.1"/>
</dbReference>
<proteinExistence type="inferred from homology"/>